<evidence type="ECO:0000256" key="1">
    <source>
        <dbReference type="SAM" id="Phobius"/>
    </source>
</evidence>
<keyword evidence="1" id="KW-0812">Transmembrane</keyword>
<feature type="transmembrane region" description="Helical" evidence="1">
    <location>
        <begin position="32"/>
        <end position="49"/>
    </location>
</feature>
<dbReference type="RefSeq" id="WP_154635690.1">
    <property type="nucleotide sequence ID" value="NZ_CP095443.1"/>
</dbReference>
<accession>A0AAI9I050</accession>
<sequence>MKNIRSANSQIFSHIVAVSKQKEHEFNNGQDGAVILSLLVMFFTPFLLLNELRKLLHIDYSLVSIVGILAISAALAAMLYKTFKIGRKFANKKTVLGNLLSMYIPNNKNEFENLKIESKNNPANFLEQVSEWVQIEKATYSK</sequence>
<feature type="transmembrane region" description="Helical" evidence="1">
    <location>
        <begin position="61"/>
        <end position="80"/>
    </location>
</feature>
<evidence type="ECO:0000313" key="4">
    <source>
        <dbReference type="Proteomes" id="UP001495779"/>
    </source>
</evidence>
<proteinExistence type="predicted"/>
<dbReference type="AlphaFoldDB" id="A0AAI9I050"/>
<dbReference type="Proteomes" id="UP001495779">
    <property type="component" value="Unassembled WGS sequence"/>
</dbReference>
<organism evidence="2">
    <name type="scientific">Providencia stuartii</name>
    <dbReference type="NCBI Taxonomy" id="588"/>
    <lineage>
        <taxon>Bacteria</taxon>
        <taxon>Pseudomonadati</taxon>
        <taxon>Pseudomonadota</taxon>
        <taxon>Gammaproteobacteria</taxon>
        <taxon>Enterobacterales</taxon>
        <taxon>Morganellaceae</taxon>
        <taxon>Providencia</taxon>
    </lineage>
</organism>
<reference evidence="2" key="2">
    <citation type="submission" date="2024-02" db="EMBL/GenBank/DDBJ databases">
        <authorList>
            <consortium name="Clinical and Environmental Microbiology Branch: Whole genome sequencing antimicrobial resistance pathogens in the healthcare setting"/>
        </authorList>
    </citation>
    <scope>NUCLEOTIDE SEQUENCE</scope>
    <source>
        <strain evidence="2">2020GO-00142</strain>
    </source>
</reference>
<gene>
    <name evidence="2" type="ORF">JRA39_002377</name>
    <name evidence="3" type="ORF">KDV35_14335</name>
</gene>
<protein>
    <submittedName>
        <fullName evidence="2">Uncharacterized protein</fullName>
    </submittedName>
</protein>
<evidence type="ECO:0000313" key="3">
    <source>
        <dbReference type="EMBL" id="MER5078030.1"/>
    </source>
</evidence>
<dbReference type="EMBL" id="AAZDVE040000017">
    <property type="protein sequence ID" value="EMP9433311.1"/>
    <property type="molecule type" value="Genomic_DNA"/>
</dbReference>
<name>A0AAI9I050_PROST</name>
<keyword evidence="1" id="KW-1133">Transmembrane helix</keyword>
<comment type="caution">
    <text evidence="2">The sequence shown here is derived from an EMBL/GenBank/DDBJ whole genome shotgun (WGS) entry which is preliminary data.</text>
</comment>
<dbReference type="EMBL" id="JAGSRH010000021">
    <property type="protein sequence ID" value="MER5078030.1"/>
    <property type="molecule type" value="Genomic_DNA"/>
</dbReference>
<evidence type="ECO:0000313" key="2">
    <source>
        <dbReference type="EMBL" id="EMP9433311.1"/>
    </source>
</evidence>
<reference evidence="3 4" key="1">
    <citation type="submission" date="2021-04" db="EMBL/GenBank/DDBJ databases">
        <title>Determining the burden of carbapenem-resistant Enterobacterales from a tertiary public heath setting in Bangladesh: a clinical, epidemiological, and molecular study.</title>
        <authorList>
            <person name="Farzana R."/>
            <person name="Walsh T.R."/>
        </authorList>
    </citation>
    <scope>NUCLEOTIDE SEQUENCE [LARGE SCALE GENOMIC DNA]</scope>
    <source>
        <strain evidence="3">Dmpro_s316</strain>
        <strain evidence="4">dmpro_s316</strain>
    </source>
</reference>
<keyword evidence="1" id="KW-0472">Membrane</keyword>